<dbReference type="PANTHER" id="PTHR37944:SF1">
    <property type="entry name" value="PORIN B"/>
    <property type="match status" value="1"/>
</dbReference>
<evidence type="ECO:0000313" key="3">
    <source>
        <dbReference type="EMBL" id="KRG75858.1"/>
    </source>
</evidence>
<keyword evidence="4" id="KW-1185">Reference proteome</keyword>
<dbReference type="InterPro" id="IPR052932">
    <property type="entry name" value="OprB_Porin"/>
</dbReference>
<evidence type="ECO:0000256" key="2">
    <source>
        <dbReference type="RuleBase" id="RU363072"/>
    </source>
</evidence>
<dbReference type="AlphaFoldDB" id="A0A0R0DB75"/>
<dbReference type="Gene3D" id="2.40.160.180">
    <property type="entry name" value="Carbohydrate-selective porin OprB"/>
    <property type="match status" value="1"/>
</dbReference>
<protein>
    <submittedName>
        <fullName evidence="3">Uncharacterized protein</fullName>
    </submittedName>
</protein>
<accession>A0A0R0DB75</accession>
<name>A0A0R0DB75_9GAMM</name>
<dbReference type="InterPro" id="IPR038673">
    <property type="entry name" value="OprB_sf"/>
</dbReference>
<proteinExistence type="inferred from homology"/>
<comment type="similarity">
    <text evidence="1 2">Belongs to the OprB family.</text>
</comment>
<evidence type="ECO:0000313" key="4">
    <source>
        <dbReference type="Proteomes" id="UP000051386"/>
    </source>
</evidence>
<reference evidence="3 4" key="1">
    <citation type="submission" date="2015-05" db="EMBL/GenBank/DDBJ databases">
        <title>Genome sequencing and analysis of members of genus Stenotrophomonas.</title>
        <authorList>
            <person name="Patil P.P."/>
            <person name="Midha S."/>
            <person name="Patil P.B."/>
        </authorList>
    </citation>
    <scope>NUCLEOTIDE SEQUENCE [LARGE SCALE GENOMIC DNA]</scope>
    <source>
        <strain evidence="3 4">DSM 21508</strain>
    </source>
</reference>
<dbReference type="Proteomes" id="UP000051386">
    <property type="component" value="Unassembled WGS sequence"/>
</dbReference>
<sequence>MWQDNGIVLDLGYTVEAARNTSGGQRRASAHAGQLSAGGRFDLEQLWGWRGTRGQLSLSLRDGDSVTARAGLGSLMASQEIHGRGHILRLGSLWLGRQSADGRFDAKAGRLAVGEDFNMLDCVAMNLALCGGQVALLGGDYWFNSPLSQWGAVVTYRPLPAVYLRAAAYQINPRYADARGGGLRLAPAGTVGTLTPLELGWEPSFEGRNGHYAIGGWYSSAPRADAVQPLPIHAGGSTALLRTGAYGGWASAQQQLTGGSGSSDASGLRAQLAFAQGDRRTGDIDQMVSLQLIQTGTVRSRPDDRIGFGLASTRVNPRAAAFQQRRDGGALAAREHVAELFYGWKPARGLDLQPGVQYVRHPGGLASRKDAVVLGIKADVRF</sequence>
<dbReference type="PANTHER" id="PTHR37944">
    <property type="entry name" value="PORIN B"/>
    <property type="match status" value="1"/>
</dbReference>
<dbReference type="GO" id="GO:0016020">
    <property type="term" value="C:membrane"/>
    <property type="evidence" value="ECO:0007669"/>
    <property type="project" value="InterPro"/>
</dbReference>
<dbReference type="Pfam" id="PF04966">
    <property type="entry name" value="OprB"/>
    <property type="match status" value="1"/>
</dbReference>
<dbReference type="PATRIC" id="fig|517011.3.peg.271"/>
<gene>
    <name evidence="3" type="ORF">ABB28_04260</name>
</gene>
<dbReference type="InterPro" id="IPR007049">
    <property type="entry name" value="Carb-sel_porin_OprB"/>
</dbReference>
<dbReference type="GO" id="GO:0015288">
    <property type="term" value="F:porin activity"/>
    <property type="evidence" value="ECO:0007669"/>
    <property type="project" value="InterPro"/>
</dbReference>
<organism evidence="3 4">
    <name type="scientific">Stenotrophomonas chelatiphaga</name>
    <dbReference type="NCBI Taxonomy" id="517011"/>
    <lineage>
        <taxon>Bacteria</taxon>
        <taxon>Pseudomonadati</taxon>
        <taxon>Pseudomonadota</taxon>
        <taxon>Gammaproteobacteria</taxon>
        <taxon>Lysobacterales</taxon>
        <taxon>Lysobacteraceae</taxon>
        <taxon>Stenotrophomonas</taxon>
    </lineage>
</organism>
<dbReference type="EMBL" id="LDJK01000012">
    <property type="protein sequence ID" value="KRG75858.1"/>
    <property type="molecule type" value="Genomic_DNA"/>
</dbReference>
<comment type="caution">
    <text evidence="3">The sequence shown here is derived from an EMBL/GenBank/DDBJ whole genome shotgun (WGS) entry which is preliminary data.</text>
</comment>
<evidence type="ECO:0000256" key="1">
    <source>
        <dbReference type="ARBA" id="ARBA00008769"/>
    </source>
</evidence>
<dbReference type="GO" id="GO:0008643">
    <property type="term" value="P:carbohydrate transport"/>
    <property type="evidence" value="ECO:0007669"/>
    <property type="project" value="InterPro"/>
</dbReference>